<dbReference type="PROSITE" id="PS00134">
    <property type="entry name" value="TRYPSIN_HIS"/>
    <property type="match status" value="1"/>
</dbReference>
<keyword evidence="3" id="KW-0732">Signal</keyword>
<dbReference type="AlphaFoldDB" id="A0A917EJU3"/>
<dbReference type="Gene3D" id="2.40.10.10">
    <property type="entry name" value="Trypsin-like serine proteases"/>
    <property type="match status" value="2"/>
</dbReference>
<evidence type="ECO:0000256" key="2">
    <source>
        <dbReference type="ARBA" id="ARBA00022670"/>
    </source>
</evidence>
<gene>
    <name evidence="8" type="ORF">GCM10011360_36460</name>
</gene>
<dbReference type="InterPro" id="IPR009003">
    <property type="entry name" value="Peptidase_S1_PA"/>
</dbReference>
<keyword evidence="2 6" id="KW-0645">Protease</keyword>
<dbReference type="PANTHER" id="PTHR15462:SF8">
    <property type="entry name" value="SERINE PROTEASE"/>
    <property type="match status" value="1"/>
</dbReference>
<protein>
    <recommendedName>
        <fullName evidence="6">Serine protease</fullName>
        <ecNumber evidence="6">3.4.21.-</ecNumber>
    </recommendedName>
</protein>
<reference evidence="9" key="1">
    <citation type="journal article" date="2019" name="Int. J. Syst. Evol. Microbiol.">
        <title>The Global Catalogue of Microorganisms (GCM) 10K type strain sequencing project: providing services to taxonomists for standard genome sequencing and annotation.</title>
        <authorList>
            <consortium name="The Broad Institute Genomics Platform"/>
            <consortium name="The Broad Institute Genome Sequencing Center for Infectious Disease"/>
            <person name="Wu L."/>
            <person name="Ma J."/>
        </authorList>
    </citation>
    <scope>NUCLEOTIDE SEQUENCE [LARGE SCALE GENOMIC DNA]</scope>
    <source>
        <strain evidence="9">CGMCC 1.12664</strain>
    </source>
</reference>
<keyword evidence="5 6" id="KW-0720">Serine protease</keyword>
<evidence type="ECO:0000256" key="5">
    <source>
        <dbReference type="ARBA" id="ARBA00022825"/>
    </source>
</evidence>
<name>A0A917EJU3_9RHOB</name>
<dbReference type="InterPro" id="IPR043504">
    <property type="entry name" value="Peptidase_S1_PA_chymotrypsin"/>
</dbReference>
<dbReference type="GO" id="GO:0006508">
    <property type="term" value="P:proteolysis"/>
    <property type="evidence" value="ECO:0007669"/>
    <property type="project" value="UniProtKB-KW"/>
</dbReference>
<dbReference type="PRINTS" id="PR00839">
    <property type="entry name" value="V8PROTEASE"/>
</dbReference>
<dbReference type="PROSITE" id="PS50240">
    <property type="entry name" value="TRYPSIN_DOM"/>
    <property type="match status" value="1"/>
</dbReference>
<dbReference type="EC" id="3.4.21.-" evidence="6"/>
<proteinExistence type="inferred from homology"/>
<dbReference type="InterPro" id="IPR001254">
    <property type="entry name" value="Trypsin_dom"/>
</dbReference>
<feature type="domain" description="Peptidase S1" evidence="7">
    <location>
        <begin position="23"/>
        <end position="278"/>
    </location>
</feature>
<dbReference type="InterPro" id="IPR008256">
    <property type="entry name" value="Peptidase_S1B"/>
</dbReference>
<evidence type="ECO:0000256" key="3">
    <source>
        <dbReference type="ARBA" id="ARBA00022729"/>
    </source>
</evidence>
<dbReference type="InterPro" id="IPR050966">
    <property type="entry name" value="Glutamyl_endopeptidase"/>
</dbReference>
<dbReference type="InterPro" id="IPR018114">
    <property type="entry name" value="TRYPSIN_HIS"/>
</dbReference>
<accession>A0A917EJU3</accession>
<comment type="similarity">
    <text evidence="1 6">Belongs to the peptidase S1B family.</text>
</comment>
<evidence type="ECO:0000313" key="9">
    <source>
        <dbReference type="Proteomes" id="UP000612855"/>
    </source>
</evidence>
<organism evidence="8 9">
    <name type="scientific">Primorskyibacter flagellatus</name>
    <dbReference type="NCBI Taxonomy" id="1387277"/>
    <lineage>
        <taxon>Bacteria</taxon>
        <taxon>Pseudomonadati</taxon>
        <taxon>Pseudomonadota</taxon>
        <taxon>Alphaproteobacteria</taxon>
        <taxon>Rhodobacterales</taxon>
        <taxon>Roseobacteraceae</taxon>
        <taxon>Primorskyibacter</taxon>
    </lineage>
</organism>
<dbReference type="GO" id="GO:0004252">
    <property type="term" value="F:serine-type endopeptidase activity"/>
    <property type="evidence" value="ECO:0007669"/>
    <property type="project" value="InterPro"/>
</dbReference>
<dbReference type="Proteomes" id="UP000612855">
    <property type="component" value="Unassembled WGS sequence"/>
</dbReference>
<evidence type="ECO:0000313" key="8">
    <source>
        <dbReference type="EMBL" id="GGE45929.1"/>
    </source>
</evidence>
<evidence type="ECO:0000256" key="6">
    <source>
        <dbReference type="RuleBase" id="RU004296"/>
    </source>
</evidence>
<dbReference type="PANTHER" id="PTHR15462">
    <property type="entry name" value="SERINE PROTEASE"/>
    <property type="match status" value="1"/>
</dbReference>
<sequence>MYRLIPGLALTLTLVLSLARAVVAEGSALVTLNTGDDSRGWEAVGRLDIDGRGFCTGALIREDLVLTAAHCLFDKHTGQRFDPERIEFLAGWRNGRASAYRQVRRAVVPETYRYDADVTPDRVRDDVALLELYQPIRNTSVVPFNLSVQPRRNDQIAVVSYAHDRAEAPSLQEICSVITRQEGVLIMSCDVDFGSSGAPVFSLSGGEPRIVSVVSAKAEVEGENVSLGTDLGQISHLMADLDAGGGSNLAPAPRTNRITVGGAAARSGIGAKFVRPGN</sequence>
<evidence type="ECO:0000256" key="1">
    <source>
        <dbReference type="ARBA" id="ARBA00008764"/>
    </source>
</evidence>
<keyword evidence="9" id="KW-1185">Reference proteome</keyword>
<dbReference type="SUPFAM" id="SSF50494">
    <property type="entry name" value="Trypsin-like serine proteases"/>
    <property type="match status" value="1"/>
</dbReference>
<dbReference type="EMBL" id="BMFJ01000002">
    <property type="protein sequence ID" value="GGE45929.1"/>
    <property type="molecule type" value="Genomic_DNA"/>
</dbReference>
<evidence type="ECO:0000259" key="7">
    <source>
        <dbReference type="PROSITE" id="PS50240"/>
    </source>
</evidence>
<comment type="caution">
    <text evidence="8">The sequence shown here is derived from an EMBL/GenBank/DDBJ whole genome shotgun (WGS) entry which is preliminary data.</text>
</comment>
<keyword evidence="4 6" id="KW-0378">Hydrolase</keyword>
<evidence type="ECO:0000256" key="4">
    <source>
        <dbReference type="ARBA" id="ARBA00022801"/>
    </source>
</evidence>
<dbReference type="Pfam" id="PF13365">
    <property type="entry name" value="Trypsin_2"/>
    <property type="match status" value="1"/>
</dbReference>